<evidence type="ECO:0000313" key="2">
    <source>
        <dbReference type="EMBL" id="MBP2478184.1"/>
    </source>
</evidence>
<dbReference type="NCBIfam" id="TIGR03086">
    <property type="entry name" value="TIGR03086 family metal-binding protein"/>
    <property type="match status" value="1"/>
</dbReference>
<evidence type="ECO:0000313" key="3">
    <source>
        <dbReference type="Proteomes" id="UP001519363"/>
    </source>
</evidence>
<dbReference type="InterPro" id="IPR024344">
    <property type="entry name" value="MDMPI_metal-binding"/>
</dbReference>
<dbReference type="InterPro" id="IPR034660">
    <property type="entry name" value="DinB/YfiT-like"/>
</dbReference>
<name>A0ABS5ANM3_9PSEU</name>
<dbReference type="RefSeq" id="WP_086788815.1">
    <property type="nucleotide sequence ID" value="NZ_JAGIOO010000001.1"/>
</dbReference>
<comment type="caution">
    <text evidence="2">The sequence shown here is derived from an EMBL/GenBank/DDBJ whole genome shotgun (WGS) entry which is preliminary data.</text>
</comment>
<dbReference type="SUPFAM" id="SSF109854">
    <property type="entry name" value="DinB/YfiT-like putative metalloenzymes"/>
    <property type="match status" value="1"/>
</dbReference>
<evidence type="ECO:0000259" key="1">
    <source>
        <dbReference type="Pfam" id="PF11716"/>
    </source>
</evidence>
<organism evidence="2 3">
    <name type="scientific">Crossiella equi</name>
    <dbReference type="NCBI Taxonomy" id="130796"/>
    <lineage>
        <taxon>Bacteria</taxon>
        <taxon>Bacillati</taxon>
        <taxon>Actinomycetota</taxon>
        <taxon>Actinomycetes</taxon>
        <taxon>Pseudonocardiales</taxon>
        <taxon>Pseudonocardiaceae</taxon>
        <taxon>Crossiella</taxon>
    </lineage>
</organism>
<dbReference type="Gene3D" id="1.20.120.450">
    <property type="entry name" value="dinb family like domain"/>
    <property type="match status" value="1"/>
</dbReference>
<keyword evidence="3" id="KW-1185">Reference proteome</keyword>
<sequence>MQEKTGPLLGGIELLGRSVRYALGGLALVTPAHLDLPTPCPAWDVTGLLRHLEDSLAALAEAADLGQVALTPARREAPSPDLPGSVRVHALRLLDSWHRAGGTDLVTVAGCPLTAALVVATGAVEVAVHGWDLAVACDGDHPLPESLARELLRLAPVFVGEADRPHRFAAVAEPGPDAGAAEHLLAFLGRDPAWRPG</sequence>
<dbReference type="NCBIfam" id="TIGR03083">
    <property type="entry name" value="maleylpyruvate isomerase family mycothiol-dependent enzyme"/>
    <property type="match status" value="1"/>
</dbReference>
<protein>
    <submittedName>
        <fullName evidence="2">Uncharacterized protein (TIGR03086 family)</fullName>
    </submittedName>
</protein>
<dbReference type="Proteomes" id="UP001519363">
    <property type="component" value="Unassembled WGS sequence"/>
</dbReference>
<feature type="domain" description="Mycothiol-dependent maleylpyruvate isomerase metal-binding" evidence="1">
    <location>
        <begin position="24"/>
        <end position="134"/>
    </location>
</feature>
<dbReference type="InterPro" id="IPR017517">
    <property type="entry name" value="Maleyloyr_isom"/>
</dbReference>
<gene>
    <name evidence="2" type="ORF">JOF53_007056</name>
</gene>
<accession>A0ABS5ANM3</accession>
<dbReference type="InterPro" id="IPR017520">
    <property type="entry name" value="CHP03086"/>
</dbReference>
<dbReference type="Pfam" id="PF11716">
    <property type="entry name" value="MDMPI_N"/>
    <property type="match status" value="1"/>
</dbReference>
<dbReference type="EMBL" id="JAGIOO010000001">
    <property type="protein sequence ID" value="MBP2478184.1"/>
    <property type="molecule type" value="Genomic_DNA"/>
</dbReference>
<reference evidence="2 3" key="1">
    <citation type="submission" date="2021-03" db="EMBL/GenBank/DDBJ databases">
        <title>Sequencing the genomes of 1000 actinobacteria strains.</title>
        <authorList>
            <person name="Klenk H.-P."/>
        </authorList>
    </citation>
    <scope>NUCLEOTIDE SEQUENCE [LARGE SCALE GENOMIC DNA]</scope>
    <source>
        <strain evidence="2 3">DSM 44580</strain>
    </source>
</reference>
<proteinExistence type="predicted"/>